<evidence type="ECO:0000313" key="4">
    <source>
        <dbReference type="Proteomes" id="UP000187822"/>
    </source>
</evidence>
<gene>
    <name evidence="3" type="ORF">CPM_0365</name>
    <name evidence="2" type="ORF">CSP5_0393</name>
</gene>
<evidence type="ECO:0000313" key="2">
    <source>
        <dbReference type="EMBL" id="SIM40840.1"/>
    </source>
</evidence>
<dbReference type="Proteomes" id="UP000195607">
    <property type="component" value="Chromosome I"/>
</dbReference>
<feature type="transmembrane region" description="Helical" evidence="1">
    <location>
        <begin position="260"/>
        <end position="288"/>
    </location>
</feature>
<dbReference type="GeneID" id="41587696"/>
<dbReference type="RefSeq" id="WP_145983907.1">
    <property type="nucleotide sequence ID" value="NZ_LT671858.1"/>
</dbReference>
<proteinExistence type="predicted"/>
<evidence type="ECO:0000313" key="3">
    <source>
        <dbReference type="EMBL" id="SJK84250.1"/>
    </source>
</evidence>
<reference evidence="4" key="2">
    <citation type="submission" date="2016-06" db="EMBL/GenBank/DDBJ databases">
        <authorList>
            <person name="Toshchakov V.S."/>
        </authorList>
    </citation>
    <scope>NUCLEOTIDE SEQUENCE [LARGE SCALE GENOMIC DNA]</scope>
    <source>
        <strain>PM4 (JCM 30641</strain>
        <strain evidence="4">\VKM B-2940)</strain>
    </source>
</reference>
<sequence length="395" mass="44348">MNIRKKLLGVAAVFIVIMFLGISMQSSVASHTNHKHTINMSDQVSKGKYLIQNPSNTSDNLSNLFNSWLMNDEHADTLSEGRAINSHMLGTSQVEELFPKFIKDNPVAISMINKITNREKIRFRMENQEAGLKFINYIKEHPKMPVNTVLTLSSNNSRYFVTKASTASYPSGFPTWSGEFTMVSVNYFGISWWYPGPWYAPWAGHWGTLNYGEHDTINILYVGSDAQYWYNHMYNTINTIQTYDAVGGFFTASISALGGYYGIGAIAGEVGSAIAGIIAVAAISIYAIQSYMANQLHTMYDSTYANPIKGNPKFMWEYYDINFFYPWITVVGTFASSFSWNGYTNTGTVSIFPYIPVIGNNPAFVVVSSALSGETHNIASRLGWNTWGEYYGWQW</sequence>
<dbReference type="AlphaFoldDB" id="A0A1N5SXQ9"/>
<evidence type="ECO:0000313" key="5">
    <source>
        <dbReference type="Proteomes" id="UP000195607"/>
    </source>
</evidence>
<accession>A0A1N5SXQ9</accession>
<keyword evidence="4" id="KW-1185">Reference proteome</keyword>
<name>A0A1N5SXQ9_9ARCH</name>
<dbReference type="EMBL" id="LT719092">
    <property type="protein sequence ID" value="SJK84250.1"/>
    <property type="molecule type" value="Genomic_DNA"/>
</dbReference>
<dbReference type="KEGG" id="cdiv:CPM_0365"/>
<dbReference type="STRING" id="1673428.CPM_0365"/>
<protein>
    <submittedName>
        <fullName evidence="2">Multipass membrane protein</fullName>
    </submittedName>
</protein>
<reference evidence="3" key="3">
    <citation type="submission" date="2016-06" db="EMBL/GenBank/DDBJ databases">
        <authorList>
            <person name="Olsen C.W."/>
            <person name="Carey S."/>
            <person name="Hinshaw L."/>
            <person name="Karasin A.I."/>
        </authorList>
    </citation>
    <scope>NUCLEOTIDE SEQUENCE [LARGE SCALE GENOMIC DNA]</scope>
    <source>
        <strain evidence="3">PM4</strain>
    </source>
</reference>
<organism evidence="2 5">
    <name type="scientific">Cuniculiplasma divulgatum</name>
    <dbReference type="NCBI Taxonomy" id="1673428"/>
    <lineage>
        <taxon>Archaea</taxon>
        <taxon>Methanobacteriati</taxon>
        <taxon>Thermoplasmatota</taxon>
        <taxon>Thermoplasmata</taxon>
        <taxon>Thermoplasmatales</taxon>
        <taxon>Cuniculiplasmataceae</taxon>
        <taxon>Cuniculiplasma</taxon>
    </lineage>
</organism>
<evidence type="ECO:0000256" key="1">
    <source>
        <dbReference type="SAM" id="Phobius"/>
    </source>
</evidence>
<reference evidence="2 5" key="1">
    <citation type="submission" date="2016-04" db="EMBL/GenBank/DDBJ databases">
        <authorList>
            <person name="Evans L.H."/>
            <person name="Alamgir A."/>
            <person name="Owens N."/>
            <person name="Weber N.D."/>
            <person name="Virtaneva K."/>
            <person name="Barbian K."/>
            <person name="Babar A."/>
            <person name="Rosenke K."/>
        </authorList>
    </citation>
    <scope>NUCLEOTIDE SEQUENCE [LARGE SCALE GENOMIC DNA]</scope>
    <source>
        <strain evidence="2">S5</strain>
        <strain evidence="5">S5(T) (JCM 30642 \VKM B-2941)</strain>
    </source>
</reference>
<dbReference type="EMBL" id="LT671858">
    <property type="protein sequence ID" value="SIM40840.1"/>
    <property type="molecule type" value="Genomic_DNA"/>
</dbReference>
<keyword evidence="1" id="KW-0472">Membrane</keyword>
<keyword evidence="1" id="KW-1133">Transmembrane helix</keyword>
<keyword evidence="1" id="KW-0812">Transmembrane</keyword>
<dbReference type="Proteomes" id="UP000187822">
    <property type="component" value="Chromosome I"/>
</dbReference>